<reference evidence="2" key="1">
    <citation type="submission" date="2018-02" db="EMBL/GenBank/DDBJ databases">
        <title>Rhizophora mucronata_Transcriptome.</title>
        <authorList>
            <person name="Meera S.P."/>
            <person name="Sreeshan A."/>
            <person name="Augustine A."/>
        </authorList>
    </citation>
    <scope>NUCLEOTIDE SEQUENCE</scope>
    <source>
        <tissue evidence="2">Leaf</tissue>
    </source>
</reference>
<name>A0A2P2PB00_RHIMU</name>
<accession>A0A2P2PB00</accession>
<organism evidence="2">
    <name type="scientific">Rhizophora mucronata</name>
    <name type="common">Asiatic mangrove</name>
    <dbReference type="NCBI Taxonomy" id="61149"/>
    <lineage>
        <taxon>Eukaryota</taxon>
        <taxon>Viridiplantae</taxon>
        <taxon>Streptophyta</taxon>
        <taxon>Embryophyta</taxon>
        <taxon>Tracheophyta</taxon>
        <taxon>Spermatophyta</taxon>
        <taxon>Magnoliopsida</taxon>
        <taxon>eudicotyledons</taxon>
        <taxon>Gunneridae</taxon>
        <taxon>Pentapetalae</taxon>
        <taxon>rosids</taxon>
        <taxon>fabids</taxon>
        <taxon>Malpighiales</taxon>
        <taxon>Rhizophoraceae</taxon>
        <taxon>Rhizophora</taxon>
    </lineage>
</organism>
<feature type="region of interest" description="Disordered" evidence="1">
    <location>
        <begin position="53"/>
        <end position="88"/>
    </location>
</feature>
<feature type="compositionally biased region" description="Polar residues" evidence="1">
    <location>
        <begin position="53"/>
        <end position="64"/>
    </location>
</feature>
<feature type="compositionally biased region" description="Basic residues" evidence="1">
    <location>
        <begin position="67"/>
        <end position="88"/>
    </location>
</feature>
<evidence type="ECO:0000313" key="2">
    <source>
        <dbReference type="EMBL" id="MBX51928.1"/>
    </source>
</evidence>
<feature type="region of interest" description="Disordered" evidence="1">
    <location>
        <begin position="1"/>
        <end position="37"/>
    </location>
</feature>
<evidence type="ECO:0000256" key="1">
    <source>
        <dbReference type="SAM" id="MobiDB-lite"/>
    </source>
</evidence>
<sequence>MKKSSINKKIQGVRTQKMLQEAKATDHPSINGKREKVYPLLNATSNELEIKLASTTTENGQEQSAPHPKHNTHTHTGRPKKSYQHRGG</sequence>
<dbReference type="EMBL" id="GGEC01071444">
    <property type="protein sequence ID" value="MBX51928.1"/>
    <property type="molecule type" value="Transcribed_RNA"/>
</dbReference>
<proteinExistence type="predicted"/>
<protein>
    <submittedName>
        <fullName evidence="2">Uncharacterized protein</fullName>
    </submittedName>
</protein>
<dbReference type="AlphaFoldDB" id="A0A2P2PB00"/>